<dbReference type="Pfam" id="PF00172">
    <property type="entry name" value="Zn_clus"/>
    <property type="match status" value="1"/>
</dbReference>
<dbReference type="GO" id="GO:0000981">
    <property type="term" value="F:DNA-binding transcription factor activity, RNA polymerase II-specific"/>
    <property type="evidence" value="ECO:0007669"/>
    <property type="project" value="InterPro"/>
</dbReference>
<evidence type="ECO:0000256" key="1">
    <source>
        <dbReference type="ARBA" id="ARBA00004123"/>
    </source>
</evidence>
<dbReference type="CDD" id="cd00067">
    <property type="entry name" value="GAL4"/>
    <property type="match status" value="1"/>
</dbReference>
<evidence type="ECO:0000313" key="7">
    <source>
        <dbReference type="Proteomes" id="UP001302126"/>
    </source>
</evidence>
<dbReference type="Proteomes" id="UP001302126">
    <property type="component" value="Unassembled WGS sequence"/>
</dbReference>
<dbReference type="PROSITE" id="PS00463">
    <property type="entry name" value="ZN2_CY6_FUNGAL_1"/>
    <property type="match status" value="1"/>
</dbReference>
<dbReference type="EMBL" id="MU864351">
    <property type="protein sequence ID" value="KAK4193508.1"/>
    <property type="molecule type" value="Genomic_DNA"/>
</dbReference>
<dbReference type="PANTHER" id="PTHR31001:SF58">
    <property type="entry name" value="ZN(II)2CYS6 TRANSCRIPTION FACTOR (EUROFUNG)"/>
    <property type="match status" value="1"/>
</dbReference>
<dbReference type="GO" id="GO:0003677">
    <property type="term" value="F:DNA binding"/>
    <property type="evidence" value="ECO:0007669"/>
    <property type="project" value="InterPro"/>
</dbReference>
<feature type="region of interest" description="Disordered" evidence="4">
    <location>
        <begin position="117"/>
        <end position="149"/>
    </location>
</feature>
<evidence type="ECO:0000256" key="4">
    <source>
        <dbReference type="SAM" id="MobiDB-lite"/>
    </source>
</evidence>
<dbReference type="InterPro" id="IPR036864">
    <property type="entry name" value="Zn2-C6_fun-type_DNA-bd_sf"/>
</dbReference>
<dbReference type="AlphaFoldDB" id="A0AAN7AND8"/>
<comment type="caution">
    <text evidence="6">The sequence shown here is derived from an EMBL/GenBank/DDBJ whole genome shotgun (WGS) entry which is preliminary data.</text>
</comment>
<dbReference type="GO" id="GO:0006351">
    <property type="term" value="P:DNA-templated transcription"/>
    <property type="evidence" value="ECO:0007669"/>
    <property type="project" value="InterPro"/>
</dbReference>
<sequence length="725" mass="81357">MSKVMSPLFDSGVFNTQTWSFQCEYQPTIISKPIKPKPSAMSAEQPAGYFSTFSILDPNRNNPEGPGKPQKRNRRVYVCIPCHRRKLKCDKGQPCSRCIQADAADECVYQKFPFGSKQDAGSESGDTPRTPGRASPRVTPVPTGGGGEGKARLHGMTHWNNIAFEFREGFPYTTGTDPSWGPRYRHIQSLKYLVATLPNHNFPFGEICNCSGSREHALRSLPPRELVETLLRSYFEAVEPIYRLCHPQQFQYELELLWIDNSQCSEEWLAQFFMMLALGCQAVPAHILSGTGRRSDDWTEQFLTSAQYFFGRSPLVTAPTLATIRTLCLAVVARMMEIVRGGEVSHLLSLVGYLSKTAISMHLHRTSLLFPDLTPFEIEMRRRLWVTVQMLELEVAMRTGTSQIFQDYDTEPPSYVNNSNIYRTEHGWMMDNTQAAASTRTDGTFQAKMAEVLPTMSEIINTVNSTSKTALKYDKVQTWDEELRRKLRETESILSPQSQSHPVDRGTTTLQLDFFKIWTKRTLLALHHHYASIPRFQQYPASCKAVITASLELLDIQLRWRKQSLANAEYPILVSSSSSKTPTAPTGCLLNICRDDFGAAMLYLIAASRRISLGSIQVADEPRSQPEALSALIHQNLDDFRDRACKSTAHFMEFITLFVAAGCLQSLNSERTMMAVLTEVADQIEHTILSGKLWAGGGGSFMEPGTVAAGFHHPIEPFAFDPTGQ</sequence>
<organism evidence="6 7">
    <name type="scientific">Podospora australis</name>
    <dbReference type="NCBI Taxonomy" id="1536484"/>
    <lineage>
        <taxon>Eukaryota</taxon>
        <taxon>Fungi</taxon>
        <taxon>Dikarya</taxon>
        <taxon>Ascomycota</taxon>
        <taxon>Pezizomycotina</taxon>
        <taxon>Sordariomycetes</taxon>
        <taxon>Sordariomycetidae</taxon>
        <taxon>Sordariales</taxon>
        <taxon>Podosporaceae</taxon>
        <taxon>Podospora</taxon>
    </lineage>
</organism>
<keyword evidence="2" id="KW-0479">Metal-binding</keyword>
<protein>
    <recommendedName>
        <fullName evidence="5">Zn(2)-C6 fungal-type domain-containing protein</fullName>
    </recommendedName>
</protein>
<dbReference type="SUPFAM" id="SSF57701">
    <property type="entry name" value="Zn2/Cys6 DNA-binding domain"/>
    <property type="match status" value="1"/>
</dbReference>
<dbReference type="SMART" id="SM00066">
    <property type="entry name" value="GAL4"/>
    <property type="match status" value="1"/>
</dbReference>
<evidence type="ECO:0000256" key="2">
    <source>
        <dbReference type="ARBA" id="ARBA00022723"/>
    </source>
</evidence>
<reference evidence="6" key="1">
    <citation type="journal article" date="2023" name="Mol. Phylogenet. Evol.">
        <title>Genome-scale phylogeny and comparative genomics of the fungal order Sordariales.</title>
        <authorList>
            <person name="Hensen N."/>
            <person name="Bonometti L."/>
            <person name="Westerberg I."/>
            <person name="Brannstrom I.O."/>
            <person name="Guillou S."/>
            <person name="Cros-Aarteil S."/>
            <person name="Calhoun S."/>
            <person name="Haridas S."/>
            <person name="Kuo A."/>
            <person name="Mondo S."/>
            <person name="Pangilinan J."/>
            <person name="Riley R."/>
            <person name="LaButti K."/>
            <person name="Andreopoulos B."/>
            <person name="Lipzen A."/>
            <person name="Chen C."/>
            <person name="Yan M."/>
            <person name="Daum C."/>
            <person name="Ng V."/>
            <person name="Clum A."/>
            <person name="Steindorff A."/>
            <person name="Ohm R.A."/>
            <person name="Martin F."/>
            <person name="Silar P."/>
            <person name="Natvig D.O."/>
            <person name="Lalanne C."/>
            <person name="Gautier V."/>
            <person name="Ament-Velasquez S.L."/>
            <person name="Kruys A."/>
            <person name="Hutchinson M.I."/>
            <person name="Powell A.J."/>
            <person name="Barry K."/>
            <person name="Miller A.N."/>
            <person name="Grigoriev I.V."/>
            <person name="Debuchy R."/>
            <person name="Gladieux P."/>
            <person name="Hiltunen Thoren M."/>
            <person name="Johannesson H."/>
        </authorList>
    </citation>
    <scope>NUCLEOTIDE SEQUENCE</scope>
    <source>
        <strain evidence="6">PSN309</strain>
    </source>
</reference>
<feature type="region of interest" description="Disordered" evidence="4">
    <location>
        <begin position="52"/>
        <end position="71"/>
    </location>
</feature>
<name>A0AAN7AND8_9PEZI</name>
<evidence type="ECO:0000256" key="3">
    <source>
        <dbReference type="ARBA" id="ARBA00023242"/>
    </source>
</evidence>
<dbReference type="GO" id="GO:0005634">
    <property type="term" value="C:nucleus"/>
    <property type="evidence" value="ECO:0007669"/>
    <property type="project" value="UniProtKB-SubCell"/>
</dbReference>
<dbReference type="Gene3D" id="4.10.240.10">
    <property type="entry name" value="Zn(2)-C6 fungal-type DNA-binding domain"/>
    <property type="match status" value="1"/>
</dbReference>
<reference evidence="6" key="2">
    <citation type="submission" date="2023-05" db="EMBL/GenBank/DDBJ databases">
        <authorList>
            <consortium name="Lawrence Berkeley National Laboratory"/>
            <person name="Steindorff A."/>
            <person name="Hensen N."/>
            <person name="Bonometti L."/>
            <person name="Westerberg I."/>
            <person name="Brannstrom I.O."/>
            <person name="Guillou S."/>
            <person name="Cros-Aarteil S."/>
            <person name="Calhoun S."/>
            <person name="Haridas S."/>
            <person name="Kuo A."/>
            <person name="Mondo S."/>
            <person name="Pangilinan J."/>
            <person name="Riley R."/>
            <person name="Labutti K."/>
            <person name="Andreopoulos B."/>
            <person name="Lipzen A."/>
            <person name="Chen C."/>
            <person name="Yanf M."/>
            <person name="Daum C."/>
            <person name="Ng V."/>
            <person name="Clum A."/>
            <person name="Ohm R."/>
            <person name="Martin F."/>
            <person name="Silar P."/>
            <person name="Natvig D."/>
            <person name="Lalanne C."/>
            <person name="Gautier V."/>
            <person name="Ament-Velasquez S.L."/>
            <person name="Kruys A."/>
            <person name="Hutchinson M.I."/>
            <person name="Powell A.J."/>
            <person name="Barry K."/>
            <person name="Miller A.N."/>
            <person name="Grigoriev I.V."/>
            <person name="Debuchy R."/>
            <person name="Gladieux P."/>
            <person name="Thoren M.H."/>
            <person name="Johannesson H."/>
        </authorList>
    </citation>
    <scope>NUCLEOTIDE SEQUENCE</scope>
    <source>
        <strain evidence="6">PSN309</strain>
    </source>
</reference>
<keyword evidence="7" id="KW-1185">Reference proteome</keyword>
<evidence type="ECO:0000313" key="6">
    <source>
        <dbReference type="EMBL" id="KAK4193508.1"/>
    </source>
</evidence>
<proteinExistence type="predicted"/>
<dbReference type="InterPro" id="IPR001138">
    <property type="entry name" value="Zn2Cys6_DnaBD"/>
</dbReference>
<dbReference type="GO" id="GO:0008270">
    <property type="term" value="F:zinc ion binding"/>
    <property type="evidence" value="ECO:0007669"/>
    <property type="project" value="InterPro"/>
</dbReference>
<keyword evidence="3" id="KW-0539">Nucleus</keyword>
<dbReference type="CDD" id="cd12148">
    <property type="entry name" value="fungal_TF_MHR"/>
    <property type="match status" value="1"/>
</dbReference>
<accession>A0AAN7AND8</accession>
<gene>
    <name evidence="6" type="ORF">QBC35DRAFT_108460</name>
</gene>
<evidence type="ECO:0000259" key="5">
    <source>
        <dbReference type="PROSITE" id="PS50048"/>
    </source>
</evidence>
<dbReference type="Pfam" id="PF04082">
    <property type="entry name" value="Fungal_trans"/>
    <property type="match status" value="1"/>
</dbReference>
<dbReference type="PROSITE" id="PS50048">
    <property type="entry name" value="ZN2_CY6_FUNGAL_2"/>
    <property type="match status" value="1"/>
</dbReference>
<feature type="compositionally biased region" description="Polar residues" evidence="4">
    <location>
        <begin position="52"/>
        <end position="62"/>
    </location>
</feature>
<dbReference type="PANTHER" id="PTHR31001">
    <property type="entry name" value="UNCHARACTERIZED TRANSCRIPTIONAL REGULATORY PROTEIN"/>
    <property type="match status" value="1"/>
</dbReference>
<feature type="domain" description="Zn(2)-C6 fungal-type" evidence="5">
    <location>
        <begin position="78"/>
        <end position="109"/>
    </location>
</feature>
<dbReference type="InterPro" id="IPR050613">
    <property type="entry name" value="Sec_Metabolite_Reg"/>
</dbReference>
<comment type="subcellular location">
    <subcellularLocation>
        <location evidence="1">Nucleus</location>
    </subcellularLocation>
</comment>
<dbReference type="InterPro" id="IPR007219">
    <property type="entry name" value="XnlR_reg_dom"/>
</dbReference>